<feature type="domain" description="Glycoside hydrolase family 20 catalytic" evidence="5">
    <location>
        <begin position="131"/>
        <end position="352"/>
    </location>
</feature>
<dbReference type="GO" id="GO:0004563">
    <property type="term" value="F:beta-N-acetylhexosaminidase activity"/>
    <property type="evidence" value="ECO:0007669"/>
    <property type="project" value="InterPro"/>
</dbReference>
<dbReference type="InterPro" id="IPR029018">
    <property type="entry name" value="Hex-like_dom2"/>
</dbReference>
<accession>A0A7M2RJR7</accession>
<dbReference type="GO" id="GO:0005975">
    <property type="term" value="P:carbohydrate metabolic process"/>
    <property type="evidence" value="ECO:0007669"/>
    <property type="project" value="InterPro"/>
</dbReference>
<dbReference type="KEGG" id="bliq:INP51_05370"/>
<keyword evidence="3" id="KW-0326">Glycosidase</keyword>
<keyword evidence="2 7" id="KW-0378">Hydrolase</keyword>
<dbReference type="InterPro" id="IPR015882">
    <property type="entry name" value="HEX_bac_N"/>
</dbReference>
<dbReference type="PANTHER" id="PTHR43678:SF1">
    <property type="entry name" value="BETA-N-ACETYLHEXOSAMINIDASE"/>
    <property type="match status" value="1"/>
</dbReference>
<evidence type="ECO:0000313" key="8">
    <source>
        <dbReference type="Proteomes" id="UP000593601"/>
    </source>
</evidence>
<sequence length="631" mass="74238">MYILPKPAVIEEKDGAFLLNYTAYLVLDDECSRRNWRQTQMLAEKIEEYTGFSLHLTKGQSRKGDIQIGMLHEENNPEGYYKLLIEKDRVQILGTEATVLYGIQTLLQIIEQSGALLPCLEIQDYPQLANRGFYHDATRGRVSKLSYLKKLADQMMRYKLNQLQLYMEHTYLFRDFSEVWRDDTPLTPEEIMELDDYCYDRGIELVPSISTCSHLYKLLRTKQWQDLCELDNPDQERYTGWGKQTHHTIDISNKKSLDLIKNMISEYRPLFRTEKFNICADETFDLGKGKSKEYCDQMGLGKAYVGYVKKLCEHVLSLGCTPMMWGDVILNYPEMLKEFPTETIFLNWAYHSNVTDENTRIFGDKNVKFYNCPGVSGWCRLCNDYEGAYENIRRMAEYAKENHAIGLLNTDWGDYYHTVHPEFSLIGMIYGAQFSWCENKTREELNKEISSLEFGISDRNLPELLTEINKNALFQWNELCIYQENAYDPSNLALAKDARERILKKSVEPKQFNHAQERLLEIKRQLSRIMAEVKPEHRQLLAAYEIAVDGCRYLNQLGNSIQIREDLKNEETDSEITKKDRENLKVKDQELATELEQWFYYYKRLWRSVSEESELSRIQAIMDEYCDYLRS</sequence>
<dbReference type="InterPro" id="IPR052764">
    <property type="entry name" value="GH20_Enzymes"/>
</dbReference>
<evidence type="ECO:0000259" key="6">
    <source>
        <dbReference type="Pfam" id="PF02838"/>
    </source>
</evidence>
<evidence type="ECO:0000313" key="7">
    <source>
        <dbReference type="EMBL" id="QOV20378.1"/>
    </source>
</evidence>
<name>A0A7M2RJR7_9FIRM</name>
<evidence type="ECO:0000256" key="2">
    <source>
        <dbReference type="ARBA" id="ARBA00022801"/>
    </source>
</evidence>
<dbReference type="InterPro" id="IPR017853">
    <property type="entry name" value="GH"/>
</dbReference>
<dbReference type="Proteomes" id="UP000593601">
    <property type="component" value="Chromosome"/>
</dbReference>
<organism evidence="7 8">
    <name type="scientific">Blautia liquoris</name>
    <dbReference type="NCBI Taxonomy" id="2779518"/>
    <lineage>
        <taxon>Bacteria</taxon>
        <taxon>Bacillati</taxon>
        <taxon>Bacillota</taxon>
        <taxon>Clostridia</taxon>
        <taxon>Lachnospirales</taxon>
        <taxon>Lachnospiraceae</taxon>
        <taxon>Blautia</taxon>
    </lineage>
</organism>
<protein>
    <submittedName>
        <fullName evidence="7">Family 20 glycosylhydrolase</fullName>
    </submittedName>
</protein>
<evidence type="ECO:0000256" key="1">
    <source>
        <dbReference type="ARBA" id="ARBA00006285"/>
    </source>
</evidence>
<gene>
    <name evidence="7" type="ORF">INP51_05370</name>
</gene>
<feature type="domain" description="Beta-hexosaminidase bacterial type N-terminal" evidence="6">
    <location>
        <begin position="2"/>
        <end position="125"/>
    </location>
</feature>
<dbReference type="PANTHER" id="PTHR43678">
    <property type="entry name" value="PUTATIVE (AFU_ORTHOLOGUE AFUA_2G00640)-RELATED"/>
    <property type="match status" value="1"/>
</dbReference>
<feature type="active site" description="Proton donor" evidence="4">
    <location>
        <position position="282"/>
    </location>
</feature>
<comment type="similarity">
    <text evidence="1">Belongs to the glycosyl hydrolase 20 family.</text>
</comment>
<dbReference type="InterPro" id="IPR025705">
    <property type="entry name" value="Beta_hexosaminidase_sua/sub"/>
</dbReference>
<dbReference type="Gene3D" id="3.20.20.80">
    <property type="entry name" value="Glycosidases"/>
    <property type="match status" value="1"/>
</dbReference>
<dbReference type="Gene3D" id="3.30.379.10">
    <property type="entry name" value="Chitobiase/beta-hexosaminidase domain 2-like"/>
    <property type="match status" value="1"/>
</dbReference>
<dbReference type="InterPro" id="IPR015883">
    <property type="entry name" value="Glyco_hydro_20_cat"/>
</dbReference>
<dbReference type="Pfam" id="PF02838">
    <property type="entry name" value="Glyco_hydro_20b"/>
    <property type="match status" value="1"/>
</dbReference>
<dbReference type="AlphaFoldDB" id="A0A7M2RJR7"/>
<dbReference type="EMBL" id="CP063304">
    <property type="protein sequence ID" value="QOV20378.1"/>
    <property type="molecule type" value="Genomic_DNA"/>
</dbReference>
<keyword evidence="8" id="KW-1185">Reference proteome</keyword>
<evidence type="ECO:0000256" key="3">
    <source>
        <dbReference type="ARBA" id="ARBA00023295"/>
    </source>
</evidence>
<dbReference type="SUPFAM" id="SSF51445">
    <property type="entry name" value="(Trans)glycosidases"/>
    <property type="match status" value="1"/>
</dbReference>
<dbReference type="CDD" id="cd06565">
    <property type="entry name" value="GH20_GcnA-like"/>
    <property type="match status" value="1"/>
</dbReference>
<dbReference type="PRINTS" id="PR00738">
    <property type="entry name" value="GLHYDRLASE20"/>
</dbReference>
<evidence type="ECO:0000259" key="5">
    <source>
        <dbReference type="Pfam" id="PF00728"/>
    </source>
</evidence>
<reference evidence="7 8" key="1">
    <citation type="submission" date="2020-10" db="EMBL/GenBank/DDBJ databases">
        <title>Blautia liquoris sp.nov., isolated from the mud in a fermentation cellar used for the production of Chinese strong-flavoured liquor.</title>
        <authorList>
            <person name="Lu L."/>
        </authorList>
    </citation>
    <scope>NUCLEOTIDE SEQUENCE [LARGE SCALE GENOMIC DNA]</scope>
    <source>
        <strain evidence="7 8">LZLJ-3</strain>
    </source>
</reference>
<dbReference type="SUPFAM" id="SSF55545">
    <property type="entry name" value="beta-N-acetylhexosaminidase-like domain"/>
    <property type="match status" value="1"/>
</dbReference>
<evidence type="ECO:0000256" key="4">
    <source>
        <dbReference type="PIRSR" id="PIRSR625705-1"/>
    </source>
</evidence>
<dbReference type="Pfam" id="PF00728">
    <property type="entry name" value="Glyco_hydro_20"/>
    <property type="match status" value="1"/>
</dbReference>
<dbReference type="RefSeq" id="WP_193736698.1">
    <property type="nucleotide sequence ID" value="NZ_CP063304.1"/>
</dbReference>
<proteinExistence type="inferred from homology"/>